<dbReference type="GO" id="GO:0008270">
    <property type="term" value="F:zinc ion binding"/>
    <property type="evidence" value="ECO:0007669"/>
    <property type="project" value="UniProtKB-KW"/>
</dbReference>
<dbReference type="SUPFAM" id="SSF103612">
    <property type="entry name" value="SBT domain"/>
    <property type="match status" value="1"/>
</dbReference>
<dbReference type="Pfam" id="PF26102">
    <property type="entry name" value="Ig_SPL7"/>
    <property type="match status" value="1"/>
</dbReference>
<keyword evidence="11" id="KW-0472">Membrane</keyword>
<keyword evidence="7" id="KW-0804">Transcription</keyword>
<dbReference type="PANTHER" id="PTHR31251">
    <property type="entry name" value="SQUAMOSA PROMOTER-BINDING-LIKE PROTEIN 4"/>
    <property type="match status" value="1"/>
</dbReference>
<name>A0A834Z9U2_TETSI</name>
<dbReference type="Pfam" id="PF03110">
    <property type="entry name" value="SBP"/>
    <property type="match status" value="1"/>
</dbReference>
<dbReference type="OrthoDB" id="514967at2759"/>
<feature type="region of interest" description="Disordered" evidence="10">
    <location>
        <begin position="421"/>
        <end position="470"/>
    </location>
</feature>
<dbReference type="PANTHER" id="PTHR31251:SF86">
    <property type="entry name" value="SQUAMOSA PROMOTER-BINDING-LIKE PROTEIN 1"/>
    <property type="match status" value="1"/>
</dbReference>
<keyword evidence="6" id="KW-0238">DNA-binding</keyword>
<organism evidence="13 14">
    <name type="scientific">Tetracentron sinense</name>
    <name type="common">Spur-leaf</name>
    <dbReference type="NCBI Taxonomy" id="13715"/>
    <lineage>
        <taxon>Eukaryota</taxon>
        <taxon>Viridiplantae</taxon>
        <taxon>Streptophyta</taxon>
        <taxon>Embryophyta</taxon>
        <taxon>Tracheophyta</taxon>
        <taxon>Spermatophyta</taxon>
        <taxon>Magnoliopsida</taxon>
        <taxon>Trochodendrales</taxon>
        <taxon>Trochodendraceae</taxon>
        <taxon>Tetracentron</taxon>
    </lineage>
</organism>
<evidence type="ECO:0000313" key="13">
    <source>
        <dbReference type="EMBL" id="KAF8401228.1"/>
    </source>
</evidence>
<evidence type="ECO:0000256" key="8">
    <source>
        <dbReference type="ARBA" id="ARBA00023242"/>
    </source>
</evidence>
<dbReference type="Proteomes" id="UP000655225">
    <property type="component" value="Unassembled WGS sequence"/>
</dbReference>
<dbReference type="FunFam" id="4.10.1100.10:FF:000001">
    <property type="entry name" value="Squamosa promoter-binding-like protein 14"/>
    <property type="match status" value="1"/>
</dbReference>
<keyword evidence="2" id="KW-0479">Metal-binding</keyword>
<protein>
    <recommendedName>
        <fullName evidence="12">SBP-type domain-containing protein</fullName>
    </recommendedName>
</protein>
<keyword evidence="14" id="KW-1185">Reference proteome</keyword>
<evidence type="ECO:0000256" key="2">
    <source>
        <dbReference type="ARBA" id="ARBA00022723"/>
    </source>
</evidence>
<reference evidence="13 14" key="1">
    <citation type="submission" date="2020-04" db="EMBL/GenBank/DDBJ databases">
        <title>Plant Genome Project.</title>
        <authorList>
            <person name="Zhang R.-G."/>
        </authorList>
    </citation>
    <scope>NUCLEOTIDE SEQUENCE [LARGE SCALE GENOMIC DNA]</scope>
    <source>
        <strain evidence="13">YNK0</strain>
        <tissue evidence="13">Leaf</tissue>
    </source>
</reference>
<accession>A0A834Z9U2</accession>
<evidence type="ECO:0000256" key="4">
    <source>
        <dbReference type="ARBA" id="ARBA00022833"/>
    </source>
</evidence>
<evidence type="ECO:0000313" key="14">
    <source>
        <dbReference type="Proteomes" id="UP000655225"/>
    </source>
</evidence>
<keyword evidence="5" id="KW-0805">Transcription regulation</keyword>
<evidence type="ECO:0000256" key="3">
    <source>
        <dbReference type="ARBA" id="ARBA00022771"/>
    </source>
</evidence>
<evidence type="ECO:0000256" key="5">
    <source>
        <dbReference type="ARBA" id="ARBA00023015"/>
    </source>
</evidence>
<comment type="caution">
    <text evidence="13">The sequence shown here is derived from an EMBL/GenBank/DDBJ whole genome shotgun (WGS) entry which is preliminary data.</text>
</comment>
<proteinExistence type="predicted"/>
<feature type="transmembrane region" description="Helical" evidence="11">
    <location>
        <begin position="987"/>
        <end position="1005"/>
    </location>
</feature>
<dbReference type="OMA" id="VASWDGM"/>
<keyword evidence="11" id="KW-0812">Transmembrane</keyword>
<comment type="subcellular location">
    <subcellularLocation>
        <location evidence="1">Nucleus</location>
    </subcellularLocation>
</comment>
<dbReference type="InterPro" id="IPR036770">
    <property type="entry name" value="Ankyrin_rpt-contain_sf"/>
</dbReference>
<keyword evidence="4" id="KW-0862">Zinc</keyword>
<feature type="region of interest" description="Disordered" evidence="10">
    <location>
        <begin position="217"/>
        <end position="238"/>
    </location>
</feature>
<evidence type="ECO:0000256" key="9">
    <source>
        <dbReference type="PROSITE-ProRule" id="PRU00470"/>
    </source>
</evidence>
<dbReference type="GO" id="GO:0005634">
    <property type="term" value="C:nucleus"/>
    <property type="evidence" value="ECO:0007669"/>
    <property type="project" value="UniProtKB-SubCell"/>
</dbReference>
<dbReference type="InterPro" id="IPR036893">
    <property type="entry name" value="SBP_sf"/>
</dbReference>
<feature type="compositionally biased region" description="Polar residues" evidence="10">
    <location>
        <begin position="437"/>
        <end position="470"/>
    </location>
</feature>
<dbReference type="InterPro" id="IPR044817">
    <property type="entry name" value="SBP-like"/>
</dbReference>
<keyword evidence="11" id="KW-1133">Transmembrane helix</keyword>
<keyword evidence="3 9" id="KW-0863">Zinc-finger</keyword>
<evidence type="ECO:0000256" key="6">
    <source>
        <dbReference type="ARBA" id="ARBA00023125"/>
    </source>
</evidence>
<evidence type="ECO:0000256" key="7">
    <source>
        <dbReference type="ARBA" id="ARBA00023163"/>
    </source>
</evidence>
<keyword evidence="8" id="KW-0539">Nucleus</keyword>
<feature type="domain" description="SBP-type" evidence="12">
    <location>
        <begin position="150"/>
        <end position="227"/>
    </location>
</feature>
<evidence type="ECO:0000259" key="12">
    <source>
        <dbReference type="PROSITE" id="PS51141"/>
    </source>
</evidence>
<feature type="compositionally biased region" description="Basic residues" evidence="10">
    <location>
        <begin position="217"/>
        <end position="227"/>
    </location>
</feature>
<gene>
    <name evidence="13" type="ORF">HHK36_012158</name>
</gene>
<dbReference type="AlphaFoldDB" id="A0A834Z9U2"/>
<dbReference type="InterPro" id="IPR004333">
    <property type="entry name" value="SBP_dom"/>
</dbReference>
<sequence length="1028" mass="113749">METTIGGEAQHFCGPPGASNNLKGVGKKGLEWDLNDWKWDGDLFIATPLNSTPSDCKSRQLFPGGSGIPVSVGLSNTSSSCSDEVNLGNEKGKRELEKRRRVVVAKDDELNEEGGSLTLKLGGHGYPITEGGIGNCDGKKTKLLGATSNRAVCQVEDCGADLSNAKDYHRRHKVCDMHSKASMAPVGNVMQRFCQQCSRFHVLQEFDEGKRSCRRRLAGHNRRRRKTHPDVTNGSSLNDDQTSSYLLISLLRILSNMHPNSSDQANHQDLLSHLLRNLASLAGTYDGRNLSGLLQESQDLLNVGTSKMVPGLLSNSLEPSRLLGSTSKINGSTGLEGPSRPIEQYDTLATSEMPHKGIVTDDSRGGALLTVSPAKFTIPSPLRDSIPTKTEVPKAMVGTIKLIDIDLNSVFNDPQDCLEDLQVHANPGTGSLDRPSWLQQDSHQSSPPQTSGNSDSASAQTPSNSSGDAQSRTDRIVFKLFGKDPNDFPLVLRAQILDWLSHSPTDIESYIRPGCIILTIYLRLAESTWEELCCNLSSSLSRLLEVSNDSFWRTGWVYTRVQHQIAFIYNGQVVLDTALPPRNYNHCRISSVTPIAVSVSERAQFVVKGFNLSRSTTSLRCAFEGTYLVEEATHGLVEGGGTFKEHDELQYFGFPCSIPNVTGRGFIEVEDHSLSSAFFPFIVAEQDVCSEIRMLESAIEVSENDDDVQGRTVRMESKNQALDFIHEMGWLLHRSHLNSRLGNMDPNPDVYPFKRFRWLMEFSMDHDWCAVVKKLLDILLGGTINAGEQHPSFELALSEMCLLHRAVQRNSRPVAELLLRYIPDKISDKSRSEHKHQIGRGYENLLFRPDVIGPAGLTPLHVAAGRDGSENVLDALTDDPGLVGIEAWKSVRDNTGFTPEDYARLRGHYSYIHLVQKKINKKSEAGHVVLDISANVKQKQMNGMNLTKNSGFQIETTQLRPIQKHCKLCVQKMAYSNGRRSLTYRPAMLSMVAIAAVCVCVALLFKSSPEVLCVFPPFRWELLDYGSI</sequence>
<dbReference type="Gene3D" id="1.25.40.20">
    <property type="entry name" value="Ankyrin repeat-containing domain"/>
    <property type="match status" value="1"/>
</dbReference>
<dbReference type="SUPFAM" id="SSF48403">
    <property type="entry name" value="Ankyrin repeat"/>
    <property type="match status" value="1"/>
</dbReference>
<dbReference type="PROSITE" id="PS51141">
    <property type="entry name" value="ZF_SBP"/>
    <property type="match status" value="1"/>
</dbReference>
<evidence type="ECO:0000256" key="10">
    <source>
        <dbReference type="SAM" id="MobiDB-lite"/>
    </source>
</evidence>
<evidence type="ECO:0000256" key="1">
    <source>
        <dbReference type="ARBA" id="ARBA00004123"/>
    </source>
</evidence>
<dbReference type="Gene3D" id="4.10.1100.10">
    <property type="entry name" value="Transcription factor, SBP-box domain"/>
    <property type="match status" value="1"/>
</dbReference>
<dbReference type="GO" id="GO:0003677">
    <property type="term" value="F:DNA binding"/>
    <property type="evidence" value="ECO:0007669"/>
    <property type="project" value="UniProtKB-KW"/>
</dbReference>
<evidence type="ECO:0000256" key="11">
    <source>
        <dbReference type="SAM" id="Phobius"/>
    </source>
</evidence>
<dbReference type="EMBL" id="JABCRI010000008">
    <property type="protein sequence ID" value="KAF8401228.1"/>
    <property type="molecule type" value="Genomic_DNA"/>
</dbReference>